<keyword evidence="7" id="KW-0067">ATP-binding</keyword>
<evidence type="ECO:0000256" key="8">
    <source>
        <dbReference type="ARBA" id="ARBA00023012"/>
    </source>
</evidence>
<gene>
    <name evidence="12" type="ORF">ABUW04_27955</name>
</gene>
<dbReference type="SUPFAM" id="SSF55874">
    <property type="entry name" value="ATPase domain of HSP90 chaperone/DNA topoisomerase II/histidine kinase"/>
    <property type="match status" value="1"/>
</dbReference>
<dbReference type="GO" id="GO:0016301">
    <property type="term" value="F:kinase activity"/>
    <property type="evidence" value="ECO:0007669"/>
    <property type="project" value="UniProtKB-KW"/>
</dbReference>
<evidence type="ECO:0000256" key="4">
    <source>
        <dbReference type="ARBA" id="ARBA00022679"/>
    </source>
</evidence>
<dbReference type="Pfam" id="PF02518">
    <property type="entry name" value="HATPase_c"/>
    <property type="match status" value="1"/>
</dbReference>
<dbReference type="EMBL" id="JBEUKS010000011">
    <property type="protein sequence ID" value="MFC1442093.1"/>
    <property type="molecule type" value="Genomic_DNA"/>
</dbReference>
<comment type="catalytic activity">
    <reaction evidence="1">
        <text>ATP + protein L-histidine = ADP + protein N-phospho-L-histidine.</text>
        <dbReference type="EC" id="2.7.13.3"/>
    </reaction>
</comment>
<dbReference type="InterPro" id="IPR050482">
    <property type="entry name" value="Sensor_HK_TwoCompSys"/>
</dbReference>
<evidence type="ECO:0000256" key="7">
    <source>
        <dbReference type="ARBA" id="ARBA00022840"/>
    </source>
</evidence>
<dbReference type="PANTHER" id="PTHR24421">
    <property type="entry name" value="NITRATE/NITRITE SENSOR PROTEIN NARX-RELATED"/>
    <property type="match status" value="1"/>
</dbReference>
<keyword evidence="13" id="KW-1185">Reference proteome</keyword>
<dbReference type="Gene3D" id="3.30.565.10">
    <property type="entry name" value="Histidine kinase-like ATPase, C-terminal domain"/>
    <property type="match status" value="1"/>
</dbReference>
<dbReference type="Proteomes" id="UP001592581">
    <property type="component" value="Unassembled WGS sequence"/>
</dbReference>
<keyword evidence="9" id="KW-0472">Membrane</keyword>
<dbReference type="PANTHER" id="PTHR24421:SF10">
    <property type="entry name" value="NITRATE_NITRITE SENSOR PROTEIN NARQ"/>
    <property type="match status" value="1"/>
</dbReference>
<reference evidence="12 13" key="1">
    <citation type="submission" date="2024-06" db="EMBL/GenBank/DDBJ databases">
        <authorList>
            <person name="Lee S.D."/>
        </authorList>
    </citation>
    <scope>NUCLEOTIDE SEQUENCE [LARGE SCALE GENOMIC DNA]</scope>
    <source>
        <strain evidence="12 13">N1-10</strain>
    </source>
</reference>
<evidence type="ECO:0000256" key="3">
    <source>
        <dbReference type="ARBA" id="ARBA00022553"/>
    </source>
</evidence>
<accession>A0ABV6XVJ5</accession>
<evidence type="ECO:0000259" key="11">
    <source>
        <dbReference type="Pfam" id="PF07730"/>
    </source>
</evidence>
<evidence type="ECO:0000256" key="1">
    <source>
        <dbReference type="ARBA" id="ARBA00000085"/>
    </source>
</evidence>
<organism evidence="12 13">
    <name type="scientific">Streptacidiphilus jeojiensis</name>
    <dbReference type="NCBI Taxonomy" id="3229225"/>
    <lineage>
        <taxon>Bacteria</taxon>
        <taxon>Bacillati</taxon>
        <taxon>Actinomycetota</taxon>
        <taxon>Actinomycetes</taxon>
        <taxon>Kitasatosporales</taxon>
        <taxon>Streptomycetaceae</taxon>
        <taxon>Streptacidiphilus</taxon>
    </lineage>
</organism>
<dbReference type="Gene3D" id="1.20.5.1930">
    <property type="match status" value="1"/>
</dbReference>
<proteinExistence type="predicted"/>
<evidence type="ECO:0000256" key="5">
    <source>
        <dbReference type="ARBA" id="ARBA00022741"/>
    </source>
</evidence>
<dbReference type="Pfam" id="PF07730">
    <property type="entry name" value="HisKA_3"/>
    <property type="match status" value="1"/>
</dbReference>
<dbReference type="InterPro" id="IPR036890">
    <property type="entry name" value="HATPase_C_sf"/>
</dbReference>
<sequence length="396" mass="42237">MTDGHGVDNWTEWPSREAVDREGRTRARLWFAYGGRCVGLGAVLWVTFAQEHRDAAHTWAVAAIAAVGVLAFWRFLRRSREQRLTPALLWVAVVFVQALFAVTNGGEALGVLLMCVIALGSLQRLPLIVAVPAVSLGTLLFMLLASASVQGYGNAAVITGLGVLGYVTRMDWEARANTQRLLAQERAARVAEAESAALAERARIAREIHDVLAHSLSAQLVHLEAARVMLDAGADRAQLRERIVAARRMAQDGLAETKQALSALRGEFAPVSEFLKTLAEADGATVEIKGLARPLGAEAGVAVRRTAQEALTNIRKHAPGAPCAIRLSYLEGSVELEVRNGAAARREDGPDGAELTRSGSGLGLLGMRERAELLGGSLQAGPDGEGFKVLLRVPAA</sequence>
<keyword evidence="4" id="KW-0808">Transferase</keyword>
<feature type="transmembrane region" description="Helical" evidence="9">
    <location>
        <begin position="88"/>
        <end position="119"/>
    </location>
</feature>
<feature type="domain" description="Histidine kinase/HSP90-like ATPase" evidence="10">
    <location>
        <begin position="302"/>
        <end position="395"/>
    </location>
</feature>
<evidence type="ECO:0000259" key="10">
    <source>
        <dbReference type="Pfam" id="PF02518"/>
    </source>
</evidence>
<dbReference type="InterPro" id="IPR011712">
    <property type="entry name" value="Sig_transdc_His_kin_sub3_dim/P"/>
</dbReference>
<dbReference type="CDD" id="cd16917">
    <property type="entry name" value="HATPase_UhpB-NarQ-NarX-like"/>
    <property type="match status" value="1"/>
</dbReference>
<dbReference type="RefSeq" id="WP_380567076.1">
    <property type="nucleotide sequence ID" value="NZ_JBEUKS010000011.1"/>
</dbReference>
<feature type="transmembrane region" description="Helical" evidence="9">
    <location>
        <begin position="125"/>
        <end position="145"/>
    </location>
</feature>
<feature type="domain" description="Signal transduction histidine kinase subgroup 3 dimerisation and phosphoacceptor" evidence="11">
    <location>
        <begin position="200"/>
        <end position="265"/>
    </location>
</feature>
<keyword evidence="9" id="KW-0812">Transmembrane</keyword>
<evidence type="ECO:0000256" key="2">
    <source>
        <dbReference type="ARBA" id="ARBA00012438"/>
    </source>
</evidence>
<keyword evidence="9" id="KW-1133">Transmembrane helix</keyword>
<comment type="caution">
    <text evidence="12">The sequence shown here is derived from an EMBL/GenBank/DDBJ whole genome shotgun (WGS) entry which is preliminary data.</text>
</comment>
<evidence type="ECO:0000256" key="9">
    <source>
        <dbReference type="SAM" id="Phobius"/>
    </source>
</evidence>
<dbReference type="EC" id="2.7.13.3" evidence="2"/>
<keyword evidence="5" id="KW-0547">Nucleotide-binding</keyword>
<keyword evidence="8" id="KW-0902">Two-component regulatory system</keyword>
<evidence type="ECO:0000313" key="13">
    <source>
        <dbReference type="Proteomes" id="UP001592581"/>
    </source>
</evidence>
<feature type="transmembrane region" description="Helical" evidence="9">
    <location>
        <begin position="30"/>
        <end position="50"/>
    </location>
</feature>
<name>A0ABV6XVJ5_9ACTN</name>
<feature type="transmembrane region" description="Helical" evidence="9">
    <location>
        <begin position="56"/>
        <end position="76"/>
    </location>
</feature>
<evidence type="ECO:0000256" key="6">
    <source>
        <dbReference type="ARBA" id="ARBA00022777"/>
    </source>
</evidence>
<protein>
    <recommendedName>
        <fullName evidence="2">histidine kinase</fullName>
        <ecNumber evidence="2">2.7.13.3</ecNumber>
    </recommendedName>
</protein>
<keyword evidence="6 12" id="KW-0418">Kinase</keyword>
<evidence type="ECO:0000313" key="12">
    <source>
        <dbReference type="EMBL" id="MFC1442093.1"/>
    </source>
</evidence>
<dbReference type="InterPro" id="IPR003594">
    <property type="entry name" value="HATPase_dom"/>
</dbReference>
<keyword evidence="3" id="KW-0597">Phosphoprotein</keyword>